<dbReference type="EMBL" id="UZAJ01043633">
    <property type="protein sequence ID" value="VDP26107.1"/>
    <property type="molecule type" value="Genomic_DNA"/>
</dbReference>
<evidence type="ECO:0000313" key="2">
    <source>
        <dbReference type="Proteomes" id="UP000267606"/>
    </source>
</evidence>
<reference evidence="1 2" key="2">
    <citation type="submission" date="2018-11" db="EMBL/GenBank/DDBJ databases">
        <authorList>
            <consortium name="Pathogen Informatics"/>
        </authorList>
    </citation>
    <scope>NUCLEOTIDE SEQUENCE [LARGE SCALE GENOMIC DNA]</scope>
</reference>
<keyword evidence="2" id="KW-1185">Reference proteome</keyword>
<dbReference type="AlphaFoldDB" id="A0A183I8G0"/>
<dbReference type="Proteomes" id="UP000267606">
    <property type="component" value="Unassembled WGS sequence"/>
</dbReference>
<protein>
    <submittedName>
        <fullName evidence="3">Ovule protein</fullName>
    </submittedName>
</protein>
<sequence length="99" mass="11438">MRRKSAPEFYSMPTTTTANIIMPLYQPFYSSRDENSVLYNGNEIKPPVLLKKGECQCPIPPPSPDAIHLEEIEKEEYMILFCVIRPSQIDKYARSIFPL</sequence>
<evidence type="ECO:0000313" key="1">
    <source>
        <dbReference type="EMBL" id="VDP26107.1"/>
    </source>
</evidence>
<reference evidence="3" key="1">
    <citation type="submission" date="2016-06" db="UniProtKB">
        <authorList>
            <consortium name="WormBaseParasite"/>
        </authorList>
    </citation>
    <scope>IDENTIFICATION</scope>
</reference>
<dbReference type="STRING" id="387005.A0A183I8G0"/>
<organism evidence="3">
    <name type="scientific">Onchocerca flexuosa</name>
    <dbReference type="NCBI Taxonomy" id="387005"/>
    <lineage>
        <taxon>Eukaryota</taxon>
        <taxon>Metazoa</taxon>
        <taxon>Ecdysozoa</taxon>
        <taxon>Nematoda</taxon>
        <taxon>Chromadorea</taxon>
        <taxon>Rhabditida</taxon>
        <taxon>Spirurina</taxon>
        <taxon>Spiruromorpha</taxon>
        <taxon>Filarioidea</taxon>
        <taxon>Onchocercidae</taxon>
        <taxon>Onchocerca</taxon>
    </lineage>
</organism>
<name>A0A183I8G0_9BILA</name>
<evidence type="ECO:0000313" key="3">
    <source>
        <dbReference type="WBParaSite" id="OFLC_0001603501-mRNA-1"/>
    </source>
</evidence>
<proteinExistence type="predicted"/>
<accession>A0A183I8G0</accession>
<gene>
    <name evidence="1" type="ORF">OFLC_LOCUS16022</name>
</gene>
<dbReference type="WBParaSite" id="OFLC_0001603501-mRNA-1">
    <property type="protein sequence ID" value="OFLC_0001603501-mRNA-1"/>
    <property type="gene ID" value="OFLC_0001603501"/>
</dbReference>